<dbReference type="AlphaFoldDB" id="A0A0F8ZAZ0"/>
<protein>
    <submittedName>
        <fullName evidence="2">Uncharacterized protein</fullName>
    </submittedName>
</protein>
<dbReference type="EMBL" id="LAZR01064584">
    <property type="protein sequence ID" value="KKK57246.1"/>
    <property type="molecule type" value="Genomic_DNA"/>
</dbReference>
<gene>
    <name evidence="2" type="ORF">LCGC14_3056450</name>
</gene>
<organism evidence="2">
    <name type="scientific">marine sediment metagenome</name>
    <dbReference type="NCBI Taxonomy" id="412755"/>
    <lineage>
        <taxon>unclassified sequences</taxon>
        <taxon>metagenomes</taxon>
        <taxon>ecological metagenomes</taxon>
    </lineage>
</organism>
<proteinExistence type="predicted"/>
<accession>A0A0F8ZAZ0</accession>
<name>A0A0F8ZAZ0_9ZZZZ</name>
<feature type="region of interest" description="Disordered" evidence="1">
    <location>
        <begin position="1"/>
        <end position="22"/>
    </location>
</feature>
<feature type="non-terminal residue" evidence="2">
    <location>
        <position position="22"/>
    </location>
</feature>
<comment type="caution">
    <text evidence="2">The sequence shown here is derived from an EMBL/GenBank/DDBJ whole genome shotgun (WGS) entry which is preliminary data.</text>
</comment>
<reference evidence="2" key="1">
    <citation type="journal article" date="2015" name="Nature">
        <title>Complex archaea that bridge the gap between prokaryotes and eukaryotes.</title>
        <authorList>
            <person name="Spang A."/>
            <person name="Saw J.H."/>
            <person name="Jorgensen S.L."/>
            <person name="Zaremba-Niedzwiedzka K."/>
            <person name="Martijn J."/>
            <person name="Lind A.E."/>
            <person name="van Eijk R."/>
            <person name="Schleper C."/>
            <person name="Guy L."/>
            <person name="Ettema T.J."/>
        </authorList>
    </citation>
    <scope>NUCLEOTIDE SEQUENCE</scope>
</reference>
<evidence type="ECO:0000313" key="2">
    <source>
        <dbReference type="EMBL" id="KKK57246.1"/>
    </source>
</evidence>
<evidence type="ECO:0000256" key="1">
    <source>
        <dbReference type="SAM" id="MobiDB-lite"/>
    </source>
</evidence>
<sequence>MKIIQGDCREVMASGTAESMDA</sequence>